<dbReference type="Pfam" id="PF01300">
    <property type="entry name" value="Sua5_yciO_yrdC"/>
    <property type="match status" value="1"/>
</dbReference>
<evidence type="ECO:0000256" key="8">
    <source>
        <dbReference type="ARBA" id="ARBA00022741"/>
    </source>
</evidence>
<feature type="non-terminal residue" evidence="13">
    <location>
        <position position="127"/>
    </location>
</feature>
<keyword evidence="6" id="KW-0819">tRNA processing</keyword>
<evidence type="ECO:0000256" key="5">
    <source>
        <dbReference type="ARBA" id="ARBA00022679"/>
    </source>
</evidence>
<dbReference type="GO" id="GO:0003725">
    <property type="term" value="F:double-stranded RNA binding"/>
    <property type="evidence" value="ECO:0007669"/>
    <property type="project" value="InterPro"/>
</dbReference>
<accession>A0A382MAT6</accession>
<dbReference type="EMBL" id="UINC01091616">
    <property type="protein sequence ID" value="SVC44522.1"/>
    <property type="molecule type" value="Genomic_DNA"/>
</dbReference>
<dbReference type="PANTHER" id="PTHR17490">
    <property type="entry name" value="SUA5"/>
    <property type="match status" value="1"/>
</dbReference>
<evidence type="ECO:0000256" key="9">
    <source>
        <dbReference type="ARBA" id="ARBA00022840"/>
    </source>
</evidence>
<keyword evidence="8" id="KW-0547">Nucleotide-binding</keyword>
<evidence type="ECO:0000256" key="11">
    <source>
        <dbReference type="ARBA" id="ARBA00048366"/>
    </source>
</evidence>
<evidence type="ECO:0000313" key="13">
    <source>
        <dbReference type="EMBL" id="SVC44522.1"/>
    </source>
</evidence>
<dbReference type="GO" id="GO:0005737">
    <property type="term" value="C:cytoplasm"/>
    <property type="evidence" value="ECO:0007669"/>
    <property type="project" value="UniProtKB-SubCell"/>
</dbReference>
<dbReference type="GO" id="GO:0000049">
    <property type="term" value="F:tRNA binding"/>
    <property type="evidence" value="ECO:0007669"/>
    <property type="project" value="TreeGrafter"/>
</dbReference>
<evidence type="ECO:0000256" key="7">
    <source>
        <dbReference type="ARBA" id="ARBA00022695"/>
    </source>
</evidence>
<dbReference type="PROSITE" id="PS51163">
    <property type="entry name" value="YRDC"/>
    <property type="match status" value="1"/>
</dbReference>
<evidence type="ECO:0000259" key="12">
    <source>
        <dbReference type="PROSITE" id="PS51163"/>
    </source>
</evidence>
<dbReference type="PANTHER" id="PTHR17490:SF16">
    <property type="entry name" value="THREONYLCARBAMOYL-AMP SYNTHASE"/>
    <property type="match status" value="1"/>
</dbReference>
<dbReference type="GO" id="GO:0006450">
    <property type="term" value="P:regulation of translational fidelity"/>
    <property type="evidence" value="ECO:0007669"/>
    <property type="project" value="TreeGrafter"/>
</dbReference>
<dbReference type="InterPro" id="IPR017945">
    <property type="entry name" value="DHBP_synth_RibB-like_a/b_dom"/>
</dbReference>
<evidence type="ECO:0000256" key="2">
    <source>
        <dbReference type="ARBA" id="ARBA00007663"/>
    </source>
</evidence>
<evidence type="ECO:0000256" key="4">
    <source>
        <dbReference type="ARBA" id="ARBA00022490"/>
    </source>
</evidence>
<proteinExistence type="inferred from homology"/>
<dbReference type="EC" id="2.7.7.87" evidence="3"/>
<dbReference type="InterPro" id="IPR050156">
    <property type="entry name" value="TC-AMP_synthase_SUA5"/>
</dbReference>
<name>A0A382MAT6_9ZZZZ</name>
<comment type="subcellular location">
    <subcellularLocation>
        <location evidence="1">Cytoplasm</location>
    </subcellularLocation>
</comment>
<dbReference type="InterPro" id="IPR006070">
    <property type="entry name" value="Sua5-like_dom"/>
</dbReference>
<protein>
    <recommendedName>
        <fullName evidence="10">L-threonylcarbamoyladenylate synthase</fullName>
        <ecNumber evidence="3">2.7.7.87</ecNumber>
    </recommendedName>
    <alternativeName>
        <fullName evidence="10">L-threonylcarbamoyladenylate synthase</fullName>
    </alternativeName>
</protein>
<evidence type="ECO:0000256" key="10">
    <source>
        <dbReference type="ARBA" id="ARBA00029774"/>
    </source>
</evidence>
<keyword evidence="5" id="KW-0808">Transferase</keyword>
<reference evidence="13" key="1">
    <citation type="submission" date="2018-05" db="EMBL/GenBank/DDBJ databases">
        <authorList>
            <person name="Lanie J.A."/>
            <person name="Ng W.-L."/>
            <person name="Kazmierczak K.M."/>
            <person name="Andrzejewski T.M."/>
            <person name="Davidsen T.M."/>
            <person name="Wayne K.J."/>
            <person name="Tettelin H."/>
            <person name="Glass J.I."/>
            <person name="Rusch D."/>
            <person name="Podicherti R."/>
            <person name="Tsui H.-C.T."/>
            <person name="Winkler M.E."/>
        </authorList>
    </citation>
    <scope>NUCLEOTIDE SEQUENCE</scope>
</reference>
<evidence type="ECO:0000256" key="3">
    <source>
        <dbReference type="ARBA" id="ARBA00012584"/>
    </source>
</evidence>
<gene>
    <name evidence="13" type="ORF">METZ01_LOCUS297376</name>
</gene>
<dbReference type="GO" id="GO:0061710">
    <property type="term" value="F:L-threonylcarbamoyladenylate synthase"/>
    <property type="evidence" value="ECO:0007669"/>
    <property type="project" value="UniProtKB-EC"/>
</dbReference>
<dbReference type="GO" id="GO:0008033">
    <property type="term" value="P:tRNA processing"/>
    <property type="evidence" value="ECO:0007669"/>
    <property type="project" value="UniProtKB-KW"/>
</dbReference>
<evidence type="ECO:0000256" key="1">
    <source>
        <dbReference type="ARBA" id="ARBA00004496"/>
    </source>
</evidence>
<evidence type="ECO:0000256" key="6">
    <source>
        <dbReference type="ARBA" id="ARBA00022694"/>
    </source>
</evidence>
<dbReference type="SUPFAM" id="SSF55821">
    <property type="entry name" value="YrdC/RibB"/>
    <property type="match status" value="1"/>
</dbReference>
<keyword evidence="7" id="KW-0548">Nucleotidyltransferase</keyword>
<comment type="similarity">
    <text evidence="2">Belongs to the SUA5 family.</text>
</comment>
<keyword evidence="4" id="KW-0963">Cytoplasm</keyword>
<feature type="domain" description="YrdC-like" evidence="12">
    <location>
        <begin position="1"/>
        <end position="127"/>
    </location>
</feature>
<keyword evidence="9" id="KW-0067">ATP-binding</keyword>
<dbReference type="GO" id="GO:0005524">
    <property type="term" value="F:ATP binding"/>
    <property type="evidence" value="ECO:0007669"/>
    <property type="project" value="UniProtKB-KW"/>
</dbReference>
<dbReference type="AlphaFoldDB" id="A0A382MAT6"/>
<dbReference type="Gene3D" id="3.90.870.10">
    <property type="entry name" value="DHBP synthase"/>
    <property type="match status" value="1"/>
</dbReference>
<comment type="catalytic activity">
    <reaction evidence="11">
        <text>L-threonine + hydrogencarbonate + ATP = L-threonylcarbamoyladenylate + diphosphate + H2O</text>
        <dbReference type="Rhea" id="RHEA:36407"/>
        <dbReference type="ChEBI" id="CHEBI:15377"/>
        <dbReference type="ChEBI" id="CHEBI:17544"/>
        <dbReference type="ChEBI" id="CHEBI:30616"/>
        <dbReference type="ChEBI" id="CHEBI:33019"/>
        <dbReference type="ChEBI" id="CHEBI:57926"/>
        <dbReference type="ChEBI" id="CHEBI:73682"/>
        <dbReference type="EC" id="2.7.7.87"/>
    </reaction>
</comment>
<sequence>MSVIAPNASTVLSWTDISYEDWEMVKKFLRGPTTIILPVKTGIVHPIIMGSDNSLGIRIPAHSFGPDLSDKLGFPITTTSVNRYGEKPLNNPDDIIQNFDGEFDLLIDDGTLPDSKGSIIYKLEKSK</sequence>
<organism evidence="13">
    <name type="scientific">marine metagenome</name>
    <dbReference type="NCBI Taxonomy" id="408172"/>
    <lineage>
        <taxon>unclassified sequences</taxon>
        <taxon>metagenomes</taxon>
        <taxon>ecological metagenomes</taxon>
    </lineage>
</organism>